<name>A0A1H3G760_9PROT</name>
<dbReference type="GO" id="GO:0030968">
    <property type="term" value="P:endoplasmic reticulum unfolded protein response"/>
    <property type="evidence" value="ECO:0007669"/>
    <property type="project" value="TreeGrafter"/>
</dbReference>
<protein>
    <submittedName>
        <fullName evidence="4">Type IV pilus assembly protein PilF</fullName>
    </submittedName>
</protein>
<proteinExistence type="predicted"/>
<feature type="repeat" description="TPR" evidence="3">
    <location>
        <begin position="154"/>
        <end position="187"/>
    </location>
</feature>
<keyword evidence="5" id="KW-1185">Reference proteome</keyword>
<evidence type="ECO:0000256" key="1">
    <source>
        <dbReference type="ARBA" id="ARBA00022737"/>
    </source>
</evidence>
<dbReference type="GO" id="GO:0000030">
    <property type="term" value="F:mannosyltransferase activity"/>
    <property type="evidence" value="ECO:0007669"/>
    <property type="project" value="TreeGrafter"/>
</dbReference>
<dbReference type="SUPFAM" id="SSF48452">
    <property type="entry name" value="TPR-like"/>
    <property type="match status" value="1"/>
</dbReference>
<keyword evidence="2 3" id="KW-0802">TPR repeat</keyword>
<dbReference type="GO" id="GO:0035269">
    <property type="term" value="P:protein O-linked glycosylation via mannose"/>
    <property type="evidence" value="ECO:0007669"/>
    <property type="project" value="TreeGrafter"/>
</dbReference>
<sequence length="269" mass="30538">MNELRARVKKRYAGLLAGCVVWLVGCAHSPAQDERSAEGLKQRALQSATIHTELAGQYYHRGQYRVAIEEAEIALRAKLDYAPAHNMLGLIYMDLQEDARAAWHFEQGLGMAPNDPDIHNNFGWFLCQRQPDQMERAVNHFMAAIRDPLYEKPARTYANAGLCVLKQNHFEQAQAFFQQALVIRPADALAQRGLIELDFKRGRLQTARSGIIHYLQTYPAAPESLWLALRIARAGQDVDAEANYAFQLQRRFPDSREAKALRAGRLNHE</sequence>
<dbReference type="EMBL" id="FNOY01000014">
    <property type="protein sequence ID" value="SDX98314.1"/>
    <property type="molecule type" value="Genomic_DNA"/>
</dbReference>
<dbReference type="RefSeq" id="WP_245725095.1">
    <property type="nucleotide sequence ID" value="NZ_FNOY01000014.1"/>
</dbReference>
<dbReference type="AlphaFoldDB" id="A0A1H3G760"/>
<evidence type="ECO:0000313" key="4">
    <source>
        <dbReference type="EMBL" id="SDX98314.1"/>
    </source>
</evidence>
<dbReference type="PANTHER" id="PTHR44227:SF3">
    <property type="entry name" value="PROTEIN O-MANNOSYL-TRANSFERASE TMTC4"/>
    <property type="match status" value="1"/>
</dbReference>
<dbReference type="InterPro" id="IPR013360">
    <property type="entry name" value="Pilus_4_PilW"/>
</dbReference>
<gene>
    <name evidence="4" type="ORF">SAMN05421881_101418</name>
</gene>
<evidence type="ECO:0000256" key="3">
    <source>
        <dbReference type="PROSITE-ProRule" id="PRU00339"/>
    </source>
</evidence>
<dbReference type="InterPro" id="IPR019734">
    <property type="entry name" value="TPR_rpt"/>
</dbReference>
<dbReference type="Pfam" id="PF13181">
    <property type="entry name" value="TPR_8"/>
    <property type="match status" value="2"/>
</dbReference>
<evidence type="ECO:0000256" key="2">
    <source>
        <dbReference type="ARBA" id="ARBA00022803"/>
    </source>
</evidence>
<dbReference type="PROSITE" id="PS51257">
    <property type="entry name" value="PROKAR_LIPOPROTEIN"/>
    <property type="match status" value="1"/>
</dbReference>
<dbReference type="InterPro" id="IPR052346">
    <property type="entry name" value="O-mannosyl-transferase_TMTC"/>
</dbReference>
<keyword evidence="1" id="KW-0677">Repeat</keyword>
<accession>A0A1H3G760</accession>
<organism evidence="4 5">
    <name type="scientific">Nitrosomonas halophila</name>
    <dbReference type="NCBI Taxonomy" id="44576"/>
    <lineage>
        <taxon>Bacteria</taxon>
        <taxon>Pseudomonadati</taxon>
        <taxon>Pseudomonadota</taxon>
        <taxon>Betaproteobacteria</taxon>
        <taxon>Nitrosomonadales</taxon>
        <taxon>Nitrosomonadaceae</taxon>
        <taxon>Nitrosomonas</taxon>
    </lineage>
</organism>
<dbReference type="STRING" id="44576.SAMN05421881_101418"/>
<dbReference type="Gene3D" id="1.25.40.10">
    <property type="entry name" value="Tetratricopeptide repeat domain"/>
    <property type="match status" value="1"/>
</dbReference>
<dbReference type="SMART" id="SM00028">
    <property type="entry name" value="TPR"/>
    <property type="match status" value="3"/>
</dbReference>
<dbReference type="PANTHER" id="PTHR44227">
    <property type="match status" value="1"/>
</dbReference>
<dbReference type="Proteomes" id="UP000198640">
    <property type="component" value="Unassembled WGS sequence"/>
</dbReference>
<dbReference type="InterPro" id="IPR011990">
    <property type="entry name" value="TPR-like_helical_dom_sf"/>
</dbReference>
<dbReference type="NCBIfam" id="TIGR02521">
    <property type="entry name" value="type_IV_pilW"/>
    <property type="match status" value="1"/>
</dbReference>
<dbReference type="PROSITE" id="PS50005">
    <property type="entry name" value="TPR"/>
    <property type="match status" value="2"/>
</dbReference>
<feature type="repeat" description="TPR" evidence="3">
    <location>
        <begin position="82"/>
        <end position="115"/>
    </location>
</feature>
<evidence type="ECO:0000313" key="5">
    <source>
        <dbReference type="Proteomes" id="UP000198640"/>
    </source>
</evidence>
<reference evidence="4 5" key="1">
    <citation type="submission" date="2016-10" db="EMBL/GenBank/DDBJ databases">
        <authorList>
            <person name="de Groot N.N."/>
        </authorList>
    </citation>
    <scope>NUCLEOTIDE SEQUENCE [LARGE SCALE GENOMIC DNA]</scope>
    <source>
        <strain evidence="4 5">Nm1</strain>
    </source>
</reference>